<organism evidence="1 2">
    <name type="scientific">Cellulosimicrobium cellulans F16</name>
    <dbReference type="NCBI Taxonomy" id="1350482"/>
    <lineage>
        <taxon>Bacteria</taxon>
        <taxon>Bacillati</taxon>
        <taxon>Actinomycetota</taxon>
        <taxon>Actinomycetes</taxon>
        <taxon>Micrococcales</taxon>
        <taxon>Promicromonosporaceae</taxon>
        <taxon>Cellulosimicrobium</taxon>
    </lineage>
</organism>
<comment type="caution">
    <text evidence="1">The sequence shown here is derived from an EMBL/GenBank/DDBJ whole genome shotgun (WGS) entry which is preliminary data.</text>
</comment>
<proteinExistence type="predicted"/>
<name>A0A0M0F3C9_CELCE</name>
<reference evidence="1 2" key="1">
    <citation type="journal article" date="2015" name="Sci. Rep.">
        <title>Functional and structural properties of a novel cellulosome-like multienzyme complex: efficient glycoside hydrolysis of water-insoluble 7-xylosyl-10-deacetylpaclitaxel.</title>
        <authorList>
            <person name="Dou T.Y."/>
            <person name="Luan H.W."/>
            <person name="Ge G.B."/>
            <person name="Dong M.M."/>
            <person name="Zou H.F."/>
            <person name="He Y.Q."/>
            <person name="Cui P."/>
            <person name="Wang J.Y."/>
            <person name="Hao D.C."/>
            <person name="Yang S.L."/>
            <person name="Yang L."/>
        </authorList>
    </citation>
    <scope>NUCLEOTIDE SEQUENCE [LARGE SCALE GENOMIC DNA]</scope>
    <source>
        <strain evidence="1 2">F16</strain>
    </source>
</reference>
<dbReference type="EMBL" id="ATNL01000014">
    <property type="protein sequence ID" value="KON71907.1"/>
    <property type="molecule type" value="Genomic_DNA"/>
</dbReference>
<protein>
    <submittedName>
        <fullName evidence="1">Uncharacterized protein</fullName>
    </submittedName>
</protein>
<gene>
    <name evidence="1" type="ORF">M768_18165</name>
</gene>
<dbReference type="AlphaFoldDB" id="A0A0M0F3C9"/>
<keyword evidence="2" id="KW-1185">Reference proteome</keyword>
<evidence type="ECO:0000313" key="1">
    <source>
        <dbReference type="EMBL" id="KON71907.1"/>
    </source>
</evidence>
<dbReference type="Proteomes" id="UP000037387">
    <property type="component" value="Unassembled WGS sequence"/>
</dbReference>
<evidence type="ECO:0000313" key="2">
    <source>
        <dbReference type="Proteomes" id="UP000037387"/>
    </source>
</evidence>
<accession>A0A0M0F3C9</accession>
<sequence>MTTARPVRQWNGLTVPEAGTYALDEAHKRIGFTECT</sequence>